<dbReference type="InterPro" id="IPR013022">
    <property type="entry name" value="Xyl_isomerase-like_TIM-brl"/>
</dbReference>
<dbReference type="InterPro" id="IPR036237">
    <property type="entry name" value="Xyl_isomerase-like_sf"/>
</dbReference>
<reference evidence="2 4" key="2">
    <citation type="journal article" date="2019" name="Nat. Microbiol.">
        <title>Wide diversity of methane and short-chain alkane metabolisms in uncultured archaea.</title>
        <authorList>
            <person name="Borrel G."/>
            <person name="Adam P.S."/>
            <person name="McKay L.J."/>
            <person name="Chen L.X."/>
            <person name="Sierra-Garcia I.N."/>
            <person name="Sieber C.M."/>
            <person name="Letourneur Q."/>
            <person name="Ghozlane A."/>
            <person name="Andersen G.L."/>
            <person name="Li W.J."/>
            <person name="Hallam S.J."/>
            <person name="Muyzer G."/>
            <person name="de Oliveira V.M."/>
            <person name="Inskeep W.P."/>
            <person name="Banfield J.F."/>
            <person name="Gribaldo S."/>
        </authorList>
    </citation>
    <scope>NUCLEOTIDE SEQUENCE [LARGE SCALE GENOMIC DNA]</scope>
    <source>
        <strain evidence="2">Verst-YHS</strain>
    </source>
</reference>
<proteinExistence type="predicted"/>
<dbReference type="Pfam" id="PF01261">
    <property type="entry name" value="AP_endonuc_2"/>
    <property type="match status" value="1"/>
</dbReference>
<dbReference type="PANTHER" id="PTHR21445">
    <property type="entry name" value="ENDONUCLEASE IV ENDODEOXYRIBONUCLEASE IV"/>
    <property type="match status" value="1"/>
</dbReference>
<evidence type="ECO:0000313" key="2">
    <source>
        <dbReference type="EMBL" id="RZN55599.1"/>
    </source>
</evidence>
<name>A0A523BFW2_9CREN</name>
<dbReference type="PANTHER" id="PTHR21445:SF0">
    <property type="entry name" value="APURINIC-APYRIMIDINIC ENDONUCLEASE"/>
    <property type="match status" value="1"/>
</dbReference>
<dbReference type="Gene3D" id="3.20.20.150">
    <property type="entry name" value="Divalent-metal-dependent TIM barrel enzymes"/>
    <property type="match status" value="1"/>
</dbReference>
<dbReference type="GO" id="GO:0008270">
    <property type="term" value="F:zinc ion binding"/>
    <property type="evidence" value="ECO:0007669"/>
    <property type="project" value="InterPro"/>
</dbReference>
<dbReference type="GO" id="GO:0003906">
    <property type="term" value="F:DNA-(apurinic or apyrimidinic site) endonuclease activity"/>
    <property type="evidence" value="ECO:0007669"/>
    <property type="project" value="TreeGrafter"/>
</dbReference>
<protein>
    <submittedName>
        <fullName evidence="3">Deoxyribonuclease IV</fullName>
    </submittedName>
</protein>
<dbReference type="EMBL" id="QNVI01000019">
    <property type="protein sequence ID" value="TDA39831.1"/>
    <property type="molecule type" value="Genomic_DNA"/>
</dbReference>
<evidence type="ECO:0000313" key="3">
    <source>
        <dbReference type="EMBL" id="TDA39831.1"/>
    </source>
</evidence>
<dbReference type="InterPro" id="IPR001719">
    <property type="entry name" value="AP_endonuc_2"/>
</dbReference>
<dbReference type="SMART" id="SM00518">
    <property type="entry name" value="AP2Ec"/>
    <property type="match status" value="1"/>
</dbReference>
<accession>A0A523BFW2</accession>
<dbReference type="GO" id="GO:0008081">
    <property type="term" value="F:phosphoric diester hydrolase activity"/>
    <property type="evidence" value="ECO:0007669"/>
    <property type="project" value="TreeGrafter"/>
</dbReference>
<evidence type="ECO:0000259" key="1">
    <source>
        <dbReference type="Pfam" id="PF01261"/>
    </source>
</evidence>
<dbReference type="Proteomes" id="UP000317265">
    <property type="component" value="Unassembled WGS sequence"/>
</dbReference>
<evidence type="ECO:0000313" key="5">
    <source>
        <dbReference type="Proteomes" id="UP000317265"/>
    </source>
</evidence>
<dbReference type="SUPFAM" id="SSF51658">
    <property type="entry name" value="Xylose isomerase-like"/>
    <property type="match status" value="1"/>
</dbReference>
<dbReference type="Proteomes" id="UP000316080">
    <property type="component" value="Unassembled WGS sequence"/>
</dbReference>
<dbReference type="AlphaFoldDB" id="A0A523BFW2"/>
<dbReference type="GO" id="GO:0003677">
    <property type="term" value="F:DNA binding"/>
    <property type="evidence" value="ECO:0007669"/>
    <property type="project" value="InterPro"/>
</dbReference>
<reference evidence="3 5" key="1">
    <citation type="journal article" date="2019" name="Nat. Microbiol.">
        <title>Expanding anaerobic alkane metabolism in the domain of Archaea.</title>
        <authorList>
            <person name="Wang Y."/>
            <person name="Wegener G."/>
            <person name="Hou J."/>
            <person name="Wang F."/>
            <person name="Xiao X."/>
        </authorList>
    </citation>
    <scope>NUCLEOTIDE SEQUENCE [LARGE SCALE GENOMIC DNA]</scope>
    <source>
        <strain evidence="3">WYZ-LMO11</strain>
    </source>
</reference>
<evidence type="ECO:0000313" key="4">
    <source>
        <dbReference type="Proteomes" id="UP000316080"/>
    </source>
</evidence>
<comment type="caution">
    <text evidence="3">The sequence shown here is derived from an EMBL/GenBank/DDBJ whole genome shotgun (WGS) entry which is preliminary data.</text>
</comment>
<sequence>MADRPRFGPAGIPPSFKEMKASLFDIPRLLKEENLDAFEYQAVRWGMKPQIKQKDAELFGLKSKENDILLSLHASYFINLCGDKETIIASKNRLIACALASKWMNAQPVVFHVGYYGERNPKETFEICLNVLKEVIEEMKSLDINVKLGPETMGRISQFGSLDEILSLCENLDNIQPVIDWAHLHARDRGRFKTIDDYRKVLIEIENRLGSNELKNLHCHFTKIEFTDKGEKCHHTLDEKDYGPDFEMLAEVIKEFNLSPVIISESPILDVDAIKMKEILMKKLKSY</sequence>
<dbReference type="GO" id="GO:0006284">
    <property type="term" value="P:base-excision repair"/>
    <property type="evidence" value="ECO:0007669"/>
    <property type="project" value="TreeGrafter"/>
</dbReference>
<gene>
    <name evidence="3" type="ORF">DSO09_01655</name>
    <name evidence="2" type="ORF">EF809_04940</name>
</gene>
<organism evidence="3 5">
    <name type="scientific">Thermoproteota archaeon</name>
    <dbReference type="NCBI Taxonomy" id="2056631"/>
    <lineage>
        <taxon>Archaea</taxon>
        <taxon>Thermoproteota</taxon>
    </lineage>
</organism>
<feature type="domain" description="Xylose isomerase-like TIM barrel" evidence="1">
    <location>
        <begin position="28"/>
        <end position="267"/>
    </location>
</feature>
<dbReference type="EMBL" id="RXIH01000040">
    <property type="protein sequence ID" value="RZN55599.1"/>
    <property type="molecule type" value="Genomic_DNA"/>
</dbReference>